<name>A0AAU2V703_9ACTN</name>
<dbReference type="AlphaFoldDB" id="A0AAU2V703"/>
<reference evidence="2" key="1">
    <citation type="submission" date="2022-10" db="EMBL/GenBank/DDBJ databases">
        <title>The complete genomes of actinobacterial strains from the NBC collection.</title>
        <authorList>
            <person name="Joergensen T.S."/>
            <person name="Alvarez Arevalo M."/>
            <person name="Sterndorff E.B."/>
            <person name="Faurdal D."/>
            <person name="Vuksanovic O."/>
            <person name="Mourched A.-S."/>
            <person name="Charusanti P."/>
            <person name="Shaw S."/>
            <person name="Blin K."/>
            <person name="Weber T."/>
        </authorList>
    </citation>
    <scope>NUCLEOTIDE SEQUENCE</scope>
    <source>
        <strain evidence="2">NBC_00003</strain>
    </source>
</reference>
<evidence type="ECO:0000259" key="1">
    <source>
        <dbReference type="Pfam" id="PF04149"/>
    </source>
</evidence>
<dbReference type="InterPro" id="IPR007278">
    <property type="entry name" value="DUF397"/>
</dbReference>
<proteinExistence type="predicted"/>
<accession>A0AAU2V703</accession>
<feature type="domain" description="DUF397" evidence="1">
    <location>
        <begin position="13"/>
        <end position="69"/>
    </location>
</feature>
<dbReference type="EMBL" id="CP108318">
    <property type="protein sequence ID" value="WTW63140.1"/>
    <property type="molecule type" value="Genomic_DNA"/>
</dbReference>
<gene>
    <name evidence="2" type="ORF">OG549_22180</name>
</gene>
<sequence length="72" mass="7522">MTLTPDENAPSPVWVKSSYSNGQGAECIEWAPGYAAATGEFLVRDSKDPNGPHLTLTAEGFAGLVAFAKSHG</sequence>
<evidence type="ECO:0000313" key="2">
    <source>
        <dbReference type="EMBL" id="WTW63140.1"/>
    </source>
</evidence>
<organism evidence="2">
    <name type="scientific">Streptomyces sp. NBC_00003</name>
    <dbReference type="NCBI Taxonomy" id="2903608"/>
    <lineage>
        <taxon>Bacteria</taxon>
        <taxon>Bacillati</taxon>
        <taxon>Actinomycetota</taxon>
        <taxon>Actinomycetes</taxon>
        <taxon>Kitasatosporales</taxon>
        <taxon>Streptomycetaceae</taxon>
        <taxon>Streptomyces</taxon>
    </lineage>
</organism>
<dbReference type="Pfam" id="PF04149">
    <property type="entry name" value="DUF397"/>
    <property type="match status" value="1"/>
</dbReference>
<protein>
    <submittedName>
        <fullName evidence="2">DUF397 domain-containing protein</fullName>
    </submittedName>
</protein>